<dbReference type="RefSeq" id="WP_090591630.1">
    <property type="nucleotide sequence ID" value="NZ_LT629688.1"/>
</dbReference>
<evidence type="ECO:0000259" key="7">
    <source>
        <dbReference type="Pfam" id="PF13614"/>
    </source>
</evidence>
<dbReference type="PANTHER" id="PTHR32309">
    <property type="entry name" value="TYROSINE-PROTEIN KINASE"/>
    <property type="match status" value="1"/>
</dbReference>
<dbReference type="Proteomes" id="UP000198546">
    <property type="component" value="Chromosome i"/>
</dbReference>
<feature type="domain" description="AAA" evidence="7">
    <location>
        <begin position="262"/>
        <end position="403"/>
    </location>
</feature>
<dbReference type="InterPro" id="IPR025669">
    <property type="entry name" value="AAA_dom"/>
</dbReference>
<protein>
    <submittedName>
        <fullName evidence="8">Capsular exopolysaccharide family</fullName>
    </submittedName>
</protein>
<feature type="region of interest" description="Disordered" evidence="6">
    <location>
        <begin position="436"/>
        <end position="475"/>
    </location>
</feature>
<evidence type="ECO:0000256" key="3">
    <source>
        <dbReference type="ARBA" id="ARBA00022777"/>
    </source>
</evidence>
<keyword evidence="2" id="KW-0547">Nucleotide-binding</keyword>
<evidence type="ECO:0000256" key="2">
    <source>
        <dbReference type="ARBA" id="ARBA00022741"/>
    </source>
</evidence>
<dbReference type="InterPro" id="IPR005702">
    <property type="entry name" value="Wzc-like_C"/>
</dbReference>
<keyword evidence="3" id="KW-0418">Kinase</keyword>
<dbReference type="InterPro" id="IPR027417">
    <property type="entry name" value="P-loop_NTPase"/>
</dbReference>
<dbReference type="Gene3D" id="3.40.50.300">
    <property type="entry name" value="P-loop containing nucleotide triphosphate hydrolases"/>
    <property type="match status" value="1"/>
</dbReference>
<dbReference type="EMBL" id="LT629688">
    <property type="protein sequence ID" value="SDD56904.1"/>
    <property type="molecule type" value="Genomic_DNA"/>
</dbReference>
<sequence length="475" mass="50983">MTFAQFVAVVRKRWFLILIPFLLACGSVGTWSMLTTPLYTATASSYFSMQGGGTANELYQGANYTQQQLGSFAELATKPIVLDAVIDDLDLDTTSGELARSVSADVMAESVIIDLSATSASPQLAADLANAIALRLGVVVKDLSPVVDGQPTIDVVTVATAVPPRFQSSPDTRRNVLAAGLGGLLLGLVLVVARERLDTRVRGESDLPGGQGVLASVEDLRDARQNPILPLQSRTPRAQVRAEAFRRLRTNLRFIDVDHPPRVIVMTSAVAGEGKSSTAVNLARVLVQDGHRVVLVDGDLRRPSVAAYAGLEGSVGLTDVLAGSLDLETALRRWQHDRLQVLPSGSLPPNPSELLGSDAMASLMGQLRDTFDFVILDTPPLLPVIDAAVAGVLADGVVMVVRHGHTTRPQLEHAADSLRSVDARLLGFVFNRTPRPSPWRRKQQDYYEQDGRRSDVPRSDEDFSGELSGEAGSRG</sequence>
<dbReference type="SUPFAM" id="SSF52540">
    <property type="entry name" value="P-loop containing nucleoside triphosphate hydrolases"/>
    <property type="match status" value="1"/>
</dbReference>
<evidence type="ECO:0000313" key="9">
    <source>
        <dbReference type="Proteomes" id="UP000198546"/>
    </source>
</evidence>
<evidence type="ECO:0000256" key="4">
    <source>
        <dbReference type="ARBA" id="ARBA00022840"/>
    </source>
</evidence>
<dbReference type="Pfam" id="PF13614">
    <property type="entry name" value="AAA_31"/>
    <property type="match status" value="1"/>
</dbReference>
<evidence type="ECO:0000313" key="8">
    <source>
        <dbReference type="EMBL" id="SDD56904.1"/>
    </source>
</evidence>
<dbReference type="NCBIfam" id="TIGR01007">
    <property type="entry name" value="eps_fam"/>
    <property type="match status" value="1"/>
</dbReference>
<keyword evidence="9" id="KW-1185">Reference proteome</keyword>
<dbReference type="GO" id="GO:0004713">
    <property type="term" value="F:protein tyrosine kinase activity"/>
    <property type="evidence" value="ECO:0007669"/>
    <property type="project" value="UniProtKB-KW"/>
</dbReference>
<dbReference type="InterPro" id="IPR050445">
    <property type="entry name" value="Bact_polysacc_biosynth/exp"/>
</dbReference>
<accession>A0A1G6VTP3</accession>
<organism evidence="8 9">
    <name type="scientific">Auraticoccus monumenti</name>
    <dbReference type="NCBI Taxonomy" id="675864"/>
    <lineage>
        <taxon>Bacteria</taxon>
        <taxon>Bacillati</taxon>
        <taxon>Actinomycetota</taxon>
        <taxon>Actinomycetes</taxon>
        <taxon>Propionibacteriales</taxon>
        <taxon>Propionibacteriaceae</taxon>
        <taxon>Auraticoccus</taxon>
    </lineage>
</organism>
<dbReference type="PANTHER" id="PTHR32309:SF31">
    <property type="entry name" value="CAPSULAR EXOPOLYSACCHARIDE FAMILY"/>
    <property type="match status" value="1"/>
</dbReference>
<gene>
    <name evidence="8" type="ORF">SAMN04489747_1253</name>
</gene>
<keyword evidence="4" id="KW-0067">ATP-binding</keyword>
<dbReference type="CDD" id="cd05387">
    <property type="entry name" value="BY-kinase"/>
    <property type="match status" value="1"/>
</dbReference>
<evidence type="ECO:0000256" key="1">
    <source>
        <dbReference type="ARBA" id="ARBA00022679"/>
    </source>
</evidence>
<evidence type="ECO:0000256" key="6">
    <source>
        <dbReference type="SAM" id="MobiDB-lite"/>
    </source>
</evidence>
<dbReference type="STRING" id="675864.SAMN04489747_1253"/>
<dbReference type="AlphaFoldDB" id="A0A1G6VTP3"/>
<feature type="compositionally biased region" description="Basic and acidic residues" evidence="6">
    <location>
        <begin position="442"/>
        <end position="461"/>
    </location>
</feature>
<reference evidence="8 9" key="1">
    <citation type="submission" date="2016-10" db="EMBL/GenBank/DDBJ databases">
        <authorList>
            <person name="de Groot N.N."/>
        </authorList>
    </citation>
    <scope>NUCLEOTIDE SEQUENCE [LARGE SCALE GENOMIC DNA]</scope>
    <source>
        <strain evidence="8 9">MON 2.2</strain>
    </source>
</reference>
<proteinExistence type="predicted"/>
<name>A0A1G6VTP3_9ACTN</name>
<dbReference type="GO" id="GO:0005524">
    <property type="term" value="F:ATP binding"/>
    <property type="evidence" value="ECO:0007669"/>
    <property type="project" value="UniProtKB-KW"/>
</dbReference>
<evidence type="ECO:0000256" key="5">
    <source>
        <dbReference type="ARBA" id="ARBA00023137"/>
    </source>
</evidence>
<keyword evidence="1" id="KW-0808">Transferase</keyword>
<keyword evidence="5" id="KW-0829">Tyrosine-protein kinase</keyword>
<dbReference type="OrthoDB" id="9812433at2"/>